<dbReference type="EMBL" id="QRHQ01000008">
    <property type="protein sequence ID" value="RHF91724.1"/>
    <property type="molecule type" value="Genomic_DNA"/>
</dbReference>
<dbReference type="InterPro" id="IPR004919">
    <property type="entry name" value="GmrSD_N"/>
</dbReference>
<evidence type="ECO:0000259" key="1">
    <source>
        <dbReference type="Pfam" id="PF03235"/>
    </source>
</evidence>
<dbReference type="PANTHER" id="PTHR35149">
    <property type="entry name" value="SLL5132 PROTEIN"/>
    <property type="match status" value="1"/>
</dbReference>
<evidence type="ECO:0000313" key="3">
    <source>
        <dbReference type="Proteomes" id="UP000283485"/>
    </source>
</evidence>
<proteinExistence type="predicted"/>
<dbReference type="RefSeq" id="WP_118211386.1">
    <property type="nucleotide sequence ID" value="NZ_JAQDLO010000023.1"/>
</dbReference>
<feature type="domain" description="GmrSD restriction endonucleases N-terminal" evidence="1">
    <location>
        <begin position="9"/>
        <end position="207"/>
    </location>
</feature>
<dbReference type="AlphaFoldDB" id="A0A414RF94"/>
<gene>
    <name evidence="2" type="ORF">DW653_06025</name>
</gene>
<protein>
    <submittedName>
        <fullName evidence="2">DUF262 domain-containing protein</fullName>
    </submittedName>
</protein>
<dbReference type="PANTHER" id="PTHR35149:SF2">
    <property type="entry name" value="DUF262 DOMAIN-CONTAINING PROTEIN"/>
    <property type="match status" value="1"/>
</dbReference>
<name>A0A414RF94_9BACT</name>
<dbReference type="Proteomes" id="UP000283485">
    <property type="component" value="Unassembled WGS sequence"/>
</dbReference>
<organism evidence="2 3">
    <name type="scientific">Phocaeicola plebeius</name>
    <dbReference type="NCBI Taxonomy" id="310297"/>
    <lineage>
        <taxon>Bacteria</taxon>
        <taxon>Pseudomonadati</taxon>
        <taxon>Bacteroidota</taxon>
        <taxon>Bacteroidia</taxon>
        <taxon>Bacteroidales</taxon>
        <taxon>Bacteroidaceae</taxon>
        <taxon>Phocaeicola</taxon>
    </lineage>
</organism>
<reference evidence="2 3" key="1">
    <citation type="submission" date="2018-08" db="EMBL/GenBank/DDBJ databases">
        <title>A genome reference for cultivated species of the human gut microbiota.</title>
        <authorList>
            <person name="Zou Y."/>
            <person name="Xue W."/>
            <person name="Luo G."/>
        </authorList>
    </citation>
    <scope>NUCLEOTIDE SEQUENCE [LARGE SCALE GENOMIC DNA]</scope>
    <source>
        <strain evidence="2 3">AM23-23</strain>
    </source>
</reference>
<sequence>MDKKNIEGLLGNYMVVPEIQREYVWGSNKNIVNQFIDSIKDNKDINVGFLYSYSNGNQEYIIDGQQRLTTLVLCLYYASLMQKEYYNDFKSLLKVNSPNMAFTYRVRSNTEEFMQCLFNSGLYKEKEIKNSKWYHTCYDSDLSISSMIALLNYLDEIKFNVKYNDILNIKFWYYPIDETSLGEDLYITMNSRGKTLDNAEKLKPLLFEKSRKELKNWGKIWDDWEDFFFTLLNGDDIAKINVAMNNLIRIVWELKTCGEHNELKPFEAIKDLNLSDIELFFDALKLIVNSEFKDKVDLLFGNKKSDESDGNFLILKSLLLICIKYREDEKMRNVEMKRVYQLIYNKIYRRGSQKHIPLLTLLKTYHERIDGNFYNIALDVCRGDGKDDYFDTSDLLMIQIMSDSVKDNILEISEVEKEFWKTQSTDVVRCHYIWKGDLSTLINWSTENNNFNIDNYRKYSYFFDRLYTEKSEHEIDLLRRAWIVGMKEYTPVKVGSYYTFCWEWEDWRRSITQHSTDFKLFMDNLIKDKECGKTLDKAMQEYIDNSSDKDYIEFAKDSYLIDFTIESDTCDIYYHWGTEDWWICTNGSRKRHTEFISRHNAYILKKFGANYKNNNLSNSKKIGIGDWCVWYWATSNDNCIAVENSTDHIVIDIRYDNKLKKCNFILKPREPRQGIEEKFAEGFIKKGNEYHLELDMQAGFNADLIKDKVLEYINRFEQQNKNEE</sequence>
<evidence type="ECO:0000313" key="2">
    <source>
        <dbReference type="EMBL" id="RHF91724.1"/>
    </source>
</evidence>
<dbReference type="Pfam" id="PF03235">
    <property type="entry name" value="GmrSD_N"/>
    <property type="match status" value="1"/>
</dbReference>
<comment type="caution">
    <text evidence="2">The sequence shown here is derived from an EMBL/GenBank/DDBJ whole genome shotgun (WGS) entry which is preliminary data.</text>
</comment>
<accession>A0A414RF94</accession>